<feature type="region of interest" description="Disordered" evidence="5">
    <location>
        <begin position="550"/>
        <end position="575"/>
    </location>
</feature>
<evidence type="ECO:0000259" key="8">
    <source>
        <dbReference type="PROSITE" id="PS51293"/>
    </source>
</evidence>
<dbReference type="Pfam" id="PF00176">
    <property type="entry name" value="SNF2-rel_dom"/>
    <property type="match status" value="1"/>
</dbReference>
<reference evidence="9 10" key="1">
    <citation type="journal article" date="2022" name="bioRxiv">
        <title>Genomics of Preaxostyla Flagellates Illuminates Evolutionary Transitions and the Path Towards Mitochondrial Loss.</title>
        <authorList>
            <person name="Novak L.V.F."/>
            <person name="Treitli S.C."/>
            <person name="Pyrih J."/>
            <person name="Halakuc P."/>
            <person name="Pipaliya S.V."/>
            <person name="Vacek V."/>
            <person name="Brzon O."/>
            <person name="Soukal P."/>
            <person name="Eme L."/>
            <person name="Dacks J.B."/>
            <person name="Karnkowska A."/>
            <person name="Elias M."/>
            <person name="Hampl V."/>
        </authorList>
    </citation>
    <scope>NUCLEOTIDE SEQUENCE [LARGE SCALE GENOMIC DNA]</scope>
    <source>
        <strain evidence="9">NAU3</strain>
        <tissue evidence="9">Gut</tissue>
    </source>
</reference>
<feature type="compositionally biased region" description="Basic and acidic residues" evidence="5">
    <location>
        <begin position="1046"/>
        <end position="1058"/>
    </location>
</feature>
<dbReference type="EMBL" id="JARBJD010000104">
    <property type="protein sequence ID" value="KAK2952401.1"/>
    <property type="molecule type" value="Genomic_DNA"/>
</dbReference>
<dbReference type="Gene3D" id="3.40.50.300">
    <property type="entry name" value="P-loop containing nucleotide triphosphate hydrolases"/>
    <property type="match status" value="2"/>
</dbReference>
<dbReference type="InterPro" id="IPR000330">
    <property type="entry name" value="SNF2_N"/>
</dbReference>
<dbReference type="Proteomes" id="UP001281761">
    <property type="component" value="Unassembled WGS sequence"/>
</dbReference>
<feature type="compositionally biased region" description="Polar residues" evidence="5">
    <location>
        <begin position="52"/>
        <end position="67"/>
    </location>
</feature>
<feature type="domain" description="Helicase C-terminal" evidence="7">
    <location>
        <begin position="459"/>
        <end position="669"/>
    </location>
</feature>
<dbReference type="InterPro" id="IPR038718">
    <property type="entry name" value="SNF2-like_sf"/>
</dbReference>
<organism evidence="9 10">
    <name type="scientific">Blattamonas nauphoetae</name>
    <dbReference type="NCBI Taxonomy" id="2049346"/>
    <lineage>
        <taxon>Eukaryota</taxon>
        <taxon>Metamonada</taxon>
        <taxon>Preaxostyla</taxon>
        <taxon>Oxymonadida</taxon>
        <taxon>Blattamonas</taxon>
    </lineage>
</organism>
<dbReference type="Pfam" id="PF00271">
    <property type="entry name" value="Helicase_C"/>
    <property type="match status" value="2"/>
</dbReference>
<dbReference type="SMART" id="SM00487">
    <property type="entry name" value="DEXDc"/>
    <property type="match status" value="1"/>
</dbReference>
<dbReference type="InterPro" id="IPR014001">
    <property type="entry name" value="Helicase_ATP-bd"/>
</dbReference>
<dbReference type="SMART" id="SM00490">
    <property type="entry name" value="HELICc"/>
    <property type="match status" value="1"/>
</dbReference>
<evidence type="ECO:0000259" key="7">
    <source>
        <dbReference type="PROSITE" id="PS51194"/>
    </source>
</evidence>
<gene>
    <name evidence="9" type="ORF">BLNAU_12663</name>
</gene>
<dbReference type="CDD" id="cd18793">
    <property type="entry name" value="SF2_C_SNF"/>
    <property type="match status" value="1"/>
</dbReference>
<dbReference type="InterPro" id="IPR027417">
    <property type="entry name" value="P-loop_NTPase"/>
</dbReference>
<dbReference type="PROSITE" id="PS51192">
    <property type="entry name" value="HELICASE_ATP_BIND_1"/>
    <property type="match status" value="1"/>
</dbReference>
<dbReference type="InterPro" id="IPR049730">
    <property type="entry name" value="SNF2/RAD54-like_C"/>
</dbReference>
<dbReference type="Gene3D" id="1.10.10.60">
    <property type="entry name" value="Homeodomain-like"/>
    <property type="match status" value="2"/>
</dbReference>
<evidence type="ECO:0000256" key="4">
    <source>
        <dbReference type="SAM" id="Coils"/>
    </source>
</evidence>
<dbReference type="GO" id="GO:0016787">
    <property type="term" value="F:hydrolase activity"/>
    <property type="evidence" value="ECO:0007669"/>
    <property type="project" value="UniProtKB-KW"/>
</dbReference>
<protein>
    <submittedName>
        <fullName evidence="9">Chromatin-remodeling complex ATPase chain Iswi</fullName>
        <ecNumber evidence="9">3.6.4.-</ecNumber>
    </submittedName>
</protein>
<dbReference type="PROSITE" id="PS51194">
    <property type="entry name" value="HELICASE_CTER"/>
    <property type="match status" value="1"/>
</dbReference>
<comment type="caution">
    <text evidence="9">The sequence shown here is derived from an EMBL/GenBank/DDBJ whole genome shotgun (WGS) entry which is preliminary data.</text>
</comment>
<proteinExistence type="predicted"/>
<dbReference type="InterPro" id="IPR001650">
    <property type="entry name" value="Helicase_C-like"/>
</dbReference>
<dbReference type="Gene3D" id="3.40.50.10810">
    <property type="entry name" value="Tandem AAA-ATPase domain"/>
    <property type="match status" value="1"/>
</dbReference>
<dbReference type="InterPro" id="IPR009057">
    <property type="entry name" value="Homeodomain-like_sf"/>
</dbReference>
<feature type="domain" description="SANT" evidence="8">
    <location>
        <begin position="1108"/>
        <end position="1160"/>
    </location>
</feature>
<dbReference type="SUPFAM" id="SSF46689">
    <property type="entry name" value="Homeodomain-like"/>
    <property type="match status" value="1"/>
</dbReference>
<keyword evidence="2 9" id="KW-0378">Hydrolase</keyword>
<feature type="compositionally biased region" description="Basic residues" evidence="5">
    <location>
        <begin position="68"/>
        <end position="80"/>
    </location>
</feature>
<evidence type="ECO:0000256" key="3">
    <source>
        <dbReference type="ARBA" id="ARBA00023242"/>
    </source>
</evidence>
<feature type="region of interest" description="Disordered" evidence="5">
    <location>
        <begin position="1036"/>
        <end position="1084"/>
    </location>
</feature>
<feature type="domain" description="Helicase ATP-binding" evidence="6">
    <location>
        <begin position="150"/>
        <end position="315"/>
    </location>
</feature>
<dbReference type="PANTHER" id="PTHR45623:SF49">
    <property type="entry name" value="SWI_SNF-RELATED MATRIX-ASSOCIATED ACTIN-DEPENDENT REGULATOR OF CHROMATIN SUBFAMILY A MEMBER 5"/>
    <property type="match status" value="1"/>
</dbReference>
<dbReference type="PROSITE" id="PS51293">
    <property type="entry name" value="SANT"/>
    <property type="match status" value="1"/>
</dbReference>
<accession>A0ABQ9XIZ3</accession>
<evidence type="ECO:0000256" key="2">
    <source>
        <dbReference type="ARBA" id="ARBA00022801"/>
    </source>
</evidence>
<name>A0ABQ9XIZ3_9EUKA</name>
<dbReference type="EC" id="3.6.4.-" evidence="9"/>
<sequence length="1464" mass="168086">MSGHQDDSSSEIEDVNVELDEEDLRIANQEEAENNVVLKSIKGEVSNLLRNQLQGTPQTNGQVNLKRTPSHRPQLQKRLSHTGDDNEEIDDDATQTQALDQDGDNDDETGLLSILQQIQVKRNVTHLDVQPSGVRGQMRSYQLEGLNWLISLYENNLHGILADEMGLGKTLQSLSLLVYLKVHRGKPGPHLVVAPKSTMGNWMNEVRKFCPTLKAVRLIGSKEERPEIIRTQLRPGTFDLCITTYEMILVEKAALRKIKWDYIIIDEAHRMKNDQAKFSIVIRSFYSQHRLLLTGTPLQNNLHELWALLNFLLPTVFSDSSIFDESFKLTKHQSELFVSQLHRILRPFLLRRLKSDVETLPQKKETIVFVPLTSQQKMWYRSLLFKDIDAINGLSNDRMRLLNIAMHMRKCCNHPYLFPNSQPPFPEAKKNAQGQLQRDPRELKEWGEQLINASGKMKVLMGLLGKCWEQKSKVVVFCQMTKMLDIIQDALWLNGIQCFRIDGNTNMDDREYQIEHFVNEWHPRTPRPDFMSGSRQAAALERDAIARAEREKDKRRRRKAGEEVDDSDDAPSAIDVDSQDDRTWIFLISTRAGGLGISLVAANTVILYDSDWNPQADLQAIDRCHRIGQKKEVRIWRFVSEHTIEEKIVERARMKLHLDHIVIQKGRLVENDSSSKLAKEDLLSMVRHGAREILNEDQDGDAQDGGPKSPVQPTVDVEKAAEMKGKAKLAEEATFDLEKLLARSMEKTGEWNNKMEKKGEDFTLVFDGTYGQESGTSTTDKRFWGDEDDGLTYTDENGEVVSLTAPIIIDMPRQRANMKPTMNENEYFRQAFAKLSSDKTKRKERRKEEQEERRMRKLILDKLQKPPVTFPFQFYPPRFVYLCDKLEQKEKEFLVDFGEDIQRTWERRKRMGMNELRKMEKTRQKELRKDERKAERKRREKIRAMLATMEKEKAHRQAKQESEMLKDEPVTSPEALESVTPFSTLVFNPLNVTPTPADTSPFANTPGIPSPTPPPLLTSPTPLPFQLIKTQEPFKAEETTQVEGSEMLKDEPADESLKEPTLSKPSPVLPSVETDPLTKDDTQTDSTVLVPDFLTLSELHDLSVLSKQGFPKWSRKDFNSFVRLSAKYGRDQLGLITSELQGKTEEEVTAYSQVFWERGYELEEWEKVKGQIEKGEERMKRMEEEKQAITHMVDQLKLKREESMRNVFTIDDPTQLTFTTPFTFISPSTAQSTTQPVHPFTIDDILPAAVPTFLQIPTSENPASFSMYVKALPPSQVTKQGLKPHDTPPATLSSNAITNLCWSGSDERAMAMLLYQQPELYGRWELLKEVVVMSPLFAFRPFAKSRSVEEIRRKAESVAHAIIKADEKEKERMRREDERKQEKERLDKEKLKEAKKLAKAKQAQPKPKAVVEKQKRSKPTKPEKEPATTETGDVQKRAPKRPKKKNDQPPESSIPPMPADNVIP</sequence>
<dbReference type="InterPro" id="IPR017884">
    <property type="entry name" value="SANT_dom"/>
</dbReference>
<keyword evidence="4" id="KW-0175">Coiled coil</keyword>
<feature type="compositionally biased region" description="Basic and acidic residues" evidence="5">
    <location>
        <begin position="954"/>
        <end position="969"/>
    </location>
</feature>
<dbReference type="SUPFAM" id="SSF52540">
    <property type="entry name" value="P-loop containing nucleoside triphosphate hydrolases"/>
    <property type="match status" value="2"/>
</dbReference>
<feature type="region of interest" description="Disordered" evidence="5">
    <location>
        <begin position="52"/>
        <end position="89"/>
    </location>
</feature>
<keyword evidence="10" id="KW-1185">Reference proteome</keyword>
<feature type="compositionally biased region" description="Basic and acidic residues" evidence="5">
    <location>
        <begin position="1409"/>
        <end position="1427"/>
    </location>
</feature>
<feature type="region of interest" description="Disordered" evidence="5">
    <location>
        <begin position="954"/>
        <end position="973"/>
    </location>
</feature>
<feature type="compositionally biased region" description="Basic and acidic residues" evidence="5">
    <location>
        <begin position="1367"/>
        <end position="1396"/>
    </location>
</feature>
<evidence type="ECO:0000256" key="1">
    <source>
        <dbReference type="ARBA" id="ARBA00004123"/>
    </source>
</evidence>
<dbReference type="PANTHER" id="PTHR45623">
    <property type="entry name" value="CHROMODOMAIN-HELICASE-DNA-BINDING PROTEIN 3-RELATED-RELATED"/>
    <property type="match status" value="1"/>
</dbReference>
<evidence type="ECO:0000256" key="5">
    <source>
        <dbReference type="SAM" id="MobiDB-lite"/>
    </source>
</evidence>
<comment type="subcellular location">
    <subcellularLocation>
        <location evidence="1">Nucleus</location>
    </subcellularLocation>
</comment>
<feature type="region of interest" description="Disordered" evidence="5">
    <location>
        <begin position="1367"/>
        <end position="1464"/>
    </location>
</feature>
<keyword evidence="3" id="KW-0539">Nucleus</keyword>
<evidence type="ECO:0000313" key="10">
    <source>
        <dbReference type="Proteomes" id="UP001281761"/>
    </source>
</evidence>
<evidence type="ECO:0000313" key="9">
    <source>
        <dbReference type="EMBL" id="KAK2952401.1"/>
    </source>
</evidence>
<feature type="coiled-coil region" evidence="4">
    <location>
        <begin position="1165"/>
        <end position="1199"/>
    </location>
</feature>
<evidence type="ECO:0000259" key="6">
    <source>
        <dbReference type="PROSITE" id="PS51192"/>
    </source>
</evidence>